<evidence type="ECO:0000256" key="6">
    <source>
        <dbReference type="ARBA" id="ARBA00022989"/>
    </source>
</evidence>
<comment type="similarity">
    <text evidence="2 8">Belongs to the Casparian strip membrane proteins (CASP) family.</text>
</comment>
<keyword evidence="5 8" id="KW-0812">Transmembrane</keyword>
<keyword evidence="7 8" id="KW-0472">Membrane</keyword>
<evidence type="ECO:0000313" key="12">
    <source>
        <dbReference type="Proteomes" id="UP000077202"/>
    </source>
</evidence>
<dbReference type="PANTHER" id="PTHR36488:SF8">
    <property type="entry name" value="CASP-LIKE PROTEIN 1U1"/>
    <property type="match status" value="1"/>
</dbReference>
<feature type="transmembrane region" description="Helical" evidence="8">
    <location>
        <begin position="350"/>
        <end position="373"/>
    </location>
</feature>
<evidence type="ECO:0000256" key="5">
    <source>
        <dbReference type="ARBA" id="ARBA00022692"/>
    </source>
</evidence>
<dbReference type="Pfam" id="PF04535">
    <property type="entry name" value="CASP_dom"/>
    <property type="match status" value="1"/>
</dbReference>
<feature type="transmembrane region" description="Helical" evidence="8">
    <location>
        <begin position="223"/>
        <end position="242"/>
    </location>
</feature>
<feature type="domain" description="Casparian strip membrane protein" evidence="10">
    <location>
        <begin position="218"/>
        <end position="363"/>
    </location>
</feature>
<name>A0A176VZH5_MARPO</name>
<evidence type="ECO:0000256" key="3">
    <source>
        <dbReference type="ARBA" id="ARBA00011489"/>
    </source>
</evidence>
<keyword evidence="4 8" id="KW-1003">Cell membrane</keyword>
<comment type="subunit">
    <text evidence="3 8">Homodimer and heterodimers.</text>
</comment>
<evidence type="ECO:0000256" key="7">
    <source>
        <dbReference type="ARBA" id="ARBA00023136"/>
    </source>
</evidence>
<sequence length="383" mass="40531">MRTRSAPPRARGRTLGGSEGSERIARRKEEDKKKPGQGGPDTGWTEPEPMSVTAVRALLSQRSRRVLVLIAALLYRREFKAAAAAGAGDGAAAKALARAEIRLASVAWSRELPRMAESHPIPPVQPNAWPVLVPIGTVGSAVAAPVSAAPASPASQPESQPAALALWPGGDSRAFGCPRDREVASWIPERVSDMAGSTGSFDTEAKKPVGVDAPTGHGKMILATLRALTFATSLTAFLLMITDKQGVTLPNPDGTSTRAHAKWHYDGTFIYHVVATGIVFIYTLAATAATFTIKTANAAFVFFLLDLVGSYLLISSVSSVVGVAYIAREGNSHLGYGEVCSIFDKFCNQIIASGVITVASFVFLLLAVIVGAFKLMKHWAYVS</sequence>
<feature type="region of interest" description="Disordered" evidence="9">
    <location>
        <begin position="1"/>
        <end position="49"/>
    </location>
</feature>
<evidence type="ECO:0000256" key="8">
    <source>
        <dbReference type="RuleBase" id="RU361233"/>
    </source>
</evidence>
<keyword evidence="6 8" id="KW-1133">Transmembrane helix</keyword>
<reference evidence="11" key="1">
    <citation type="submission" date="2016-03" db="EMBL/GenBank/DDBJ databases">
        <title>Mechanisms controlling the formation of the plant cell surface in tip-growing cells are functionally conserved among land plants.</title>
        <authorList>
            <person name="Honkanen S."/>
            <person name="Jones V.A."/>
            <person name="Morieri G."/>
            <person name="Champion C."/>
            <person name="Hetherington A.J."/>
            <person name="Kelly S."/>
            <person name="Saint-Marcoux D."/>
            <person name="Proust H."/>
            <person name="Prescott H."/>
            <person name="Dolan L."/>
        </authorList>
    </citation>
    <scope>NUCLEOTIDE SEQUENCE [LARGE SCALE GENOMIC DNA]</scope>
    <source>
        <tissue evidence="11">Whole gametophyte</tissue>
    </source>
</reference>
<dbReference type="Proteomes" id="UP000077202">
    <property type="component" value="Unassembled WGS sequence"/>
</dbReference>
<feature type="transmembrane region" description="Helical" evidence="8">
    <location>
        <begin position="300"/>
        <end position="327"/>
    </location>
</feature>
<evidence type="ECO:0000259" key="10">
    <source>
        <dbReference type="Pfam" id="PF04535"/>
    </source>
</evidence>
<evidence type="ECO:0000256" key="2">
    <source>
        <dbReference type="ARBA" id="ARBA00007651"/>
    </source>
</evidence>
<keyword evidence="12" id="KW-1185">Reference proteome</keyword>
<evidence type="ECO:0000256" key="1">
    <source>
        <dbReference type="ARBA" id="ARBA00004651"/>
    </source>
</evidence>
<evidence type="ECO:0000256" key="4">
    <source>
        <dbReference type="ARBA" id="ARBA00022475"/>
    </source>
</evidence>
<evidence type="ECO:0000313" key="11">
    <source>
        <dbReference type="EMBL" id="OAE26228.1"/>
    </source>
</evidence>
<comment type="subcellular location">
    <subcellularLocation>
        <location evidence="1 8">Cell membrane</location>
        <topology evidence="1 8">Multi-pass membrane protein</topology>
    </subcellularLocation>
</comment>
<dbReference type="AlphaFoldDB" id="A0A176VZH5"/>
<proteinExistence type="inferred from homology"/>
<protein>
    <recommendedName>
        <fullName evidence="8">CASP-like protein</fullName>
    </recommendedName>
</protein>
<feature type="transmembrane region" description="Helical" evidence="8">
    <location>
        <begin position="269"/>
        <end position="293"/>
    </location>
</feature>
<dbReference type="InterPro" id="IPR006459">
    <property type="entry name" value="CASP/CASPL"/>
</dbReference>
<accession>A0A176VZH5</accession>
<comment type="caution">
    <text evidence="11">The sequence shown here is derived from an EMBL/GenBank/DDBJ whole genome shotgun (WGS) entry which is preliminary data.</text>
</comment>
<dbReference type="GO" id="GO:0005886">
    <property type="term" value="C:plasma membrane"/>
    <property type="evidence" value="ECO:0007669"/>
    <property type="project" value="UniProtKB-SubCell"/>
</dbReference>
<dbReference type="NCBIfam" id="TIGR01569">
    <property type="entry name" value="A_tha_TIGR01569"/>
    <property type="match status" value="1"/>
</dbReference>
<dbReference type="PANTHER" id="PTHR36488">
    <property type="entry name" value="CASP-LIKE PROTEIN 1U1"/>
    <property type="match status" value="1"/>
</dbReference>
<dbReference type="InterPro" id="IPR006702">
    <property type="entry name" value="CASP_dom"/>
</dbReference>
<organism evidence="11 12">
    <name type="scientific">Marchantia polymorpha subsp. ruderalis</name>
    <dbReference type="NCBI Taxonomy" id="1480154"/>
    <lineage>
        <taxon>Eukaryota</taxon>
        <taxon>Viridiplantae</taxon>
        <taxon>Streptophyta</taxon>
        <taxon>Embryophyta</taxon>
        <taxon>Marchantiophyta</taxon>
        <taxon>Marchantiopsida</taxon>
        <taxon>Marchantiidae</taxon>
        <taxon>Marchantiales</taxon>
        <taxon>Marchantiaceae</taxon>
        <taxon>Marchantia</taxon>
    </lineage>
</organism>
<dbReference type="EMBL" id="LVLJ01002209">
    <property type="protein sequence ID" value="OAE26228.1"/>
    <property type="molecule type" value="Genomic_DNA"/>
</dbReference>
<dbReference type="InterPro" id="IPR044173">
    <property type="entry name" value="CASPL"/>
</dbReference>
<gene>
    <name evidence="11" type="ORF">AXG93_3786s1070</name>
</gene>
<feature type="compositionally biased region" description="Basic and acidic residues" evidence="9">
    <location>
        <begin position="20"/>
        <end position="34"/>
    </location>
</feature>
<evidence type="ECO:0000256" key="9">
    <source>
        <dbReference type="SAM" id="MobiDB-lite"/>
    </source>
</evidence>